<evidence type="ECO:0000256" key="5">
    <source>
        <dbReference type="ARBA" id="ARBA00048470"/>
    </source>
</evidence>
<feature type="region of interest" description="Disordered" evidence="6">
    <location>
        <begin position="1"/>
        <end position="21"/>
    </location>
</feature>
<feature type="compositionally biased region" description="Polar residues" evidence="6">
    <location>
        <begin position="9"/>
        <end position="21"/>
    </location>
</feature>
<feature type="domain" description="Siroheme decarboxylase NirL-like HTH" evidence="8">
    <location>
        <begin position="30"/>
        <end position="76"/>
    </location>
</feature>
<evidence type="ECO:0000256" key="3">
    <source>
        <dbReference type="ARBA" id="ARBA00023457"/>
    </source>
</evidence>
<organism evidence="9 10">
    <name type="scientific">Aromatoleum anaerobium</name>
    <dbReference type="NCBI Taxonomy" id="182180"/>
    <lineage>
        <taxon>Bacteria</taxon>
        <taxon>Pseudomonadati</taxon>
        <taxon>Pseudomonadota</taxon>
        <taxon>Betaproteobacteria</taxon>
        <taxon>Rhodocyclales</taxon>
        <taxon>Rhodocyclaceae</taxon>
        <taxon>Aromatoleum</taxon>
    </lineage>
</organism>
<evidence type="ECO:0000259" key="7">
    <source>
        <dbReference type="Pfam" id="PF17805"/>
    </source>
</evidence>
<evidence type="ECO:0000259" key="8">
    <source>
        <dbReference type="Pfam" id="PF22451"/>
    </source>
</evidence>
<dbReference type="InterPro" id="IPR053953">
    <property type="entry name" value="NirdL-like_HTH"/>
</dbReference>
<dbReference type="InterPro" id="IPR050684">
    <property type="entry name" value="HTH-Siroheme_Decarb"/>
</dbReference>
<keyword evidence="1" id="KW-0456">Lyase</keyword>
<dbReference type="InterPro" id="IPR040523">
    <property type="entry name" value="AsnC_trans_reg2"/>
</dbReference>
<name>A0ABX1PIN9_9RHOO</name>
<keyword evidence="10" id="KW-1185">Reference proteome</keyword>
<comment type="similarity">
    <text evidence="3">Belongs to the Ahb/Nir family.</text>
</comment>
<evidence type="ECO:0000256" key="1">
    <source>
        <dbReference type="ARBA" id="ARBA00023239"/>
    </source>
</evidence>
<protein>
    <recommendedName>
        <fullName evidence="4">siroheme decarboxylase</fullName>
        <ecNumber evidence="4">4.1.1.111</ecNumber>
    </recommendedName>
</protein>
<accession>A0ABX1PIN9</accession>
<dbReference type="Pfam" id="PF22451">
    <property type="entry name" value="NirdL-like_HTH"/>
    <property type="match status" value="1"/>
</dbReference>
<comment type="caution">
    <text evidence="9">The sequence shown here is derived from an EMBL/GenBank/DDBJ whole genome shotgun (WGS) entry which is preliminary data.</text>
</comment>
<dbReference type="PANTHER" id="PTHR43413">
    <property type="entry name" value="TRANSCRIPTIONAL REGULATOR, ASNC FAMILY"/>
    <property type="match status" value="1"/>
</dbReference>
<gene>
    <name evidence="9" type="ORF">GO606_06440</name>
</gene>
<dbReference type="EC" id="4.1.1.111" evidence="4"/>
<evidence type="ECO:0000313" key="9">
    <source>
        <dbReference type="EMBL" id="NMG24375.1"/>
    </source>
</evidence>
<dbReference type="EMBL" id="WTVG01000013">
    <property type="protein sequence ID" value="NMG24375.1"/>
    <property type="molecule type" value="Genomic_DNA"/>
</dbReference>
<reference evidence="9" key="1">
    <citation type="submission" date="2019-12" db="EMBL/GenBank/DDBJ databases">
        <title>Comparative genomics gives insights into the taxonomy of the Azoarcus-Aromatoleum group and reveals separate origins of nif in the plant-associated Azoarcus and non-plant-associated Aromatoleum sub-groups.</title>
        <authorList>
            <person name="Lafos M."/>
            <person name="Maluk M."/>
            <person name="Batista M."/>
            <person name="Junghare M."/>
            <person name="Carmona M."/>
            <person name="Faoro H."/>
            <person name="Cruz L.M."/>
            <person name="Battistoni F."/>
            <person name="De Souza E."/>
            <person name="Pedrosa F."/>
            <person name="Chen W.-M."/>
            <person name="Poole P.S."/>
            <person name="Dixon R.A."/>
            <person name="James E.K."/>
        </authorList>
    </citation>
    <scope>NUCLEOTIDE SEQUENCE</scope>
    <source>
        <strain evidence="9">LuFRes1</strain>
    </source>
</reference>
<dbReference type="Gene3D" id="3.30.70.3460">
    <property type="match status" value="1"/>
</dbReference>
<proteinExistence type="inferred from homology"/>
<evidence type="ECO:0000256" key="2">
    <source>
        <dbReference type="ARBA" id="ARBA00023444"/>
    </source>
</evidence>
<dbReference type="Proteomes" id="UP000615989">
    <property type="component" value="Unassembled WGS sequence"/>
</dbReference>
<dbReference type="PANTHER" id="PTHR43413:SF1">
    <property type="entry name" value="SIROHEME DECARBOXYLASE NIRL SUBUNIT"/>
    <property type="match status" value="1"/>
</dbReference>
<evidence type="ECO:0000256" key="6">
    <source>
        <dbReference type="SAM" id="MobiDB-lite"/>
    </source>
</evidence>
<evidence type="ECO:0000313" key="10">
    <source>
        <dbReference type="Proteomes" id="UP000615989"/>
    </source>
</evidence>
<feature type="domain" description="Siroheme decarboxylase AsnC-like ligand binding" evidence="7">
    <location>
        <begin position="87"/>
        <end position="178"/>
    </location>
</feature>
<sequence length="195" mass="21491">MMAAHRENPASQDASNVSATPGVSCDEAIERRIIVATQGGLPLVPEPWDEVAREVGLPVDELFCRIRVMLERGVIRRIGVVPNHYAIGYTANGMSVWDVADECVDAVGEFIGALDAVTHCYRRPRRLPDWPYNLFAMVHGRSHDEVRQQISDIADRIAARFPGACRSREVLFSSAILKKTGLRIGGAAGNVQQRE</sequence>
<evidence type="ECO:0000256" key="4">
    <source>
        <dbReference type="ARBA" id="ARBA00023471"/>
    </source>
</evidence>
<comment type="pathway">
    <text evidence="2">Porphyrin-containing compound metabolism.</text>
</comment>
<comment type="catalytic activity">
    <reaction evidence="5">
        <text>siroheme + 2 H(+) = 12,18-didecarboxysiroheme + 2 CO2</text>
        <dbReference type="Rhea" id="RHEA:19093"/>
        <dbReference type="ChEBI" id="CHEBI:15378"/>
        <dbReference type="ChEBI" id="CHEBI:16526"/>
        <dbReference type="ChEBI" id="CHEBI:60052"/>
        <dbReference type="ChEBI" id="CHEBI:140497"/>
        <dbReference type="EC" id="4.1.1.111"/>
    </reaction>
</comment>
<dbReference type="Pfam" id="PF17805">
    <property type="entry name" value="AsnC_trans_reg2"/>
    <property type="match status" value="1"/>
</dbReference>